<reference evidence="2 3" key="1">
    <citation type="submission" date="2017-05" db="EMBL/GenBank/DDBJ databases">
        <title>Biotechnological potential of actinobacteria isolated from South African environments.</title>
        <authorList>
            <person name="Le Roes-Hill M."/>
            <person name="Prins A."/>
            <person name="Durrell K.A."/>
        </authorList>
    </citation>
    <scope>NUCLEOTIDE SEQUENCE [LARGE SCALE GENOMIC DNA]</scope>
    <source>
        <strain evidence="2">M26</strain>
    </source>
</reference>
<dbReference type="AlphaFoldDB" id="A0A243RVW0"/>
<dbReference type="RefSeq" id="WP_086568121.1">
    <property type="nucleotide sequence ID" value="NZ_NGFP01000009.1"/>
</dbReference>
<evidence type="ECO:0000256" key="1">
    <source>
        <dbReference type="SAM" id="MobiDB-lite"/>
    </source>
</evidence>
<comment type="caution">
    <text evidence="2">The sequence shown here is derived from an EMBL/GenBank/DDBJ whole genome shotgun (WGS) entry which is preliminary data.</text>
</comment>
<evidence type="ECO:0000313" key="3">
    <source>
        <dbReference type="Proteomes" id="UP000194761"/>
    </source>
</evidence>
<feature type="compositionally biased region" description="Basic and acidic residues" evidence="1">
    <location>
        <begin position="311"/>
        <end position="323"/>
    </location>
</feature>
<evidence type="ECO:0000313" key="2">
    <source>
        <dbReference type="EMBL" id="OUC99338.1"/>
    </source>
</evidence>
<name>A0A243RVW0_9ACTN</name>
<sequence length="323" mass="36409">MGIKLVVEVLDHAPRDLTPAERLVLVVLAEDARDETRVCWPGPDKLVQRTGLQWDSIRRVFQRLAKRGLEVRVPIGQGSDGRPVFARENVQTNFRIPAFAPLRRDEHPASNPEEGSASRLGGGTTVPPDPSEEGSASRLDTEIQEGLFPAQEGYENSSPRSDEAGRESPPSPHPQKAKKERTSSSRKSKEAKKPTDDAPPRADVEELCSRLLEWLIKKDYRRRPTAAPDPWRAEARLLLDKDKIPLQEALAVLDWSQRDFFWHQHLHSLPKFREKYSDLEMKSRGSRGVATSRPSAQQSGRSQSPGANPEKFTEEDYRDLKFG</sequence>
<feature type="region of interest" description="Disordered" evidence="1">
    <location>
        <begin position="283"/>
        <end position="323"/>
    </location>
</feature>
<keyword evidence="3" id="KW-1185">Reference proteome</keyword>
<feature type="region of interest" description="Disordered" evidence="1">
    <location>
        <begin position="96"/>
        <end position="204"/>
    </location>
</feature>
<proteinExistence type="predicted"/>
<protein>
    <recommendedName>
        <fullName evidence="4">Helix-turn-helix domain-containing protein</fullName>
    </recommendedName>
</protein>
<dbReference type="EMBL" id="NGFP01000009">
    <property type="protein sequence ID" value="OUC99338.1"/>
    <property type="molecule type" value="Genomic_DNA"/>
</dbReference>
<feature type="compositionally biased region" description="Polar residues" evidence="1">
    <location>
        <begin position="292"/>
        <end position="306"/>
    </location>
</feature>
<organism evidence="2 3">
    <name type="scientific">Streptosporangium minutum</name>
    <dbReference type="NCBI Taxonomy" id="569862"/>
    <lineage>
        <taxon>Bacteria</taxon>
        <taxon>Bacillati</taxon>
        <taxon>Actinomycetota</taxon>
        <taxon>Actinomycetes</taxon>
        <taxon>Streptosporangiales</taxon>
        <taxon>Streptosporangiaceae</taxon>
        <taxon>Streptosporangium</taxon>
    </lineage>
</organism>
<dbReference type="Pfam" id="PF13730">
    <property type="entry name" value="HTH_36"/>
    <property type="match status" value="1"/>
</dbReference>
<accession>A0A243RVW0</accession>
<evidence type="ECO:0008006" key="4">
    <source>
        <dbReference type="Google" id="ProtNLM"/>
    </source>
</evidence>
<gene>
    <name evidence="2" type="ORF">CA984_03780</name>
</gene>
<feature type="compositionally biased region" description="Basic and acidic residues" evidence="1">
    <location>
        <begin position="180"/>
        <end position="204"/>
    </location>
</feature>
<dbReference type="Proteomes" id="UP000194761">
    <property type="component" value="Unassembled WGS sequence"/>
</dbReference>